<keyword evidence="1" id="KW-0540">Nuclease</keyword>
<dbReference type="SUPFAM" id="SSF52980">
    <property type="entry name" value="Restriction endonuclease-like"/>
    <property type="match status" value="1"/>
</dbReference>
<sequence length="175" mass="19985">MTRKANLVEGFGQARAAGLLTIAENRVSDIPLARGSWASSPASRSVMRANRSRDTKPEIAIRRELHRLGFRYRVAFPAPIGMRRTIDIAFTRMRVAVFVDGCFWHGCPDHYRPATRNAAFWGEKINANRERDADTNRRLVEAGWTVIRIWEHEDPATAVNRITNLLRTRTNARDD</sequence>
<evidence type="ECO:0000256" key="6">
    <source>
        <dbReference type="ARBA" id="ARBA00029466"/>
    </source>
</evidence>
<evidence type="ECO:0000256" key="3">
    <source>
        <dbReference type="ARBA" id="ARBA00022763"/>
    </source>
</evidence>
<organism evidence="7 8">
    <name type="scientific">Catenulispora subtropica</name>
    <dbReference type="NCBI Taxonomy" id="450798"/>
    <lineage>
        <taxon>Bacteria</taxon>
        <taxon>Bacillati</taxon>
        <taxon>Actinomycetota</taxon>
        <taxon>Actinomycetes</taxon>
        <taxon>Catenulisporales</taxon>
        <taxon>Catenulisporaceae</taxon>
        <taxon>Catenulispora</taxon>
    </lineage>
</organism>
<dbReference type="Gene3D" id="3.40.960.10">
    <property type="entry name" value="VSR Endonuclease"/>
    <property type="match status" value="1"/>
</dbReference>
<evidence type="ECO:0000256" key="2">
    <source>
        <dbReference type="ARBA" id="ARBA00022759"/>
    </source>
</evidence>
<protein>
    <recommendedName>
        <fullName evidence="9">DNA mismatch endonuclease Vsr</fullName>
    </recommendedName>
</protein>
<gene>
    <name evidence="7" type="ORF">GCM10009838_85530</name>
</gene>
<evidence type="ECO:0000256" key="4">
    <source>
        <dbReference type="ARBA" id="ARBA00022801"/>
    </source>
</evidence>
<keyword evidence="8" id="KW-1185">Reference proteome</keyword>
<keyword evidence="3" id="KW-0227">DNA damage</keyword>
<dbReference type="Pfam" id="PF03852">
    <property type="entry name" value="Vsr"/>
    <property type="match status" value="1"/>
</dbReference>
<comment type="similarity">
    <text evidence="6">Belongs to the Vsr family.</text>
</comment>
<reference evidence="7 8" key="1">
    <citation type="journal article" date="2019" name="Int. J. Syst. Evol. Microbiol.">
        <title>The Global Catalogue of Microorganisms (GCM) 10K type strain sequencing project: providing services to taxonomists for standard genome sequencing and annotation.</title>
        <authorList>
            <consortium name="The Broad Institute Genomics Platform"/>
            <consortium name="The Broad Institute Genome Sequencing Center for Infectious Disease"/>
            <person name="Wu L."/>
            <person name="Ma J."/>
        </authorList>
    </citation>
    <scope>NUCLEOTIDE SEQUENCE [LARGE SCALE GENOMIC DNA]</scope>
    <source>
        <strain evidence="7 8">JCM 16013</strain>
    </source>
</reference>
<evidence type="ECO:0000313" key="8">
    <source>
        <dbReference type="Proteomes" id="UP001499854"/>
    </source>
</evidence>
<name>A0ABN2TDT0_9ACTN</name>
<keyword evidence="2" id="KW-0255">Endonuclease</keyword>
<evidence type="ECO:0008006" key="9">
    <source>
        <dbReference type="Google" id="ProtNLM"/>
    </source>
</evidence>
<dbReference type="InterPro" id="IPR011335">
    <property type="entry name" value="Restrct_endonuc-II-like"/>
</dbReference>
<comment type="caution">
    <text evidence="7">The sequence shown here is derived from an EMBL/GenBank/DDBJ whole genome shotgun (WGS) entry which is preliminary data.</text>
</comment>
<dbReference type="RefSeq" id="WP_344662967.1">
    <property type="nucleotide sequence ID" value="NZ_BAAAQM010000090.1"/>
</dbReference>
<dbReference type="EMBL" id="BAAAQM010000090">
    <property type="protein sequence ID" value="GAA2006152.1"/>
    <property type="molecule type" value="Genomic_DNA"/>
</dbReference>
<dbReference type="Proteomes" id="UP001499854">
    <property type="component" value="Unassembled WGS sequence"/>
</dbReference>
<proteinExistence type="inferred from homology"/>
<accession>A0ABN2TDT0</accession>
<dbReference type="InterPro" id="IPR004603">
    <property type="entry name" value="DNA_mismatch_endonuc_vsr"/>
</dbReference>
<keyword evidence="4" id="KW-0378">Hydrolase</keyword>
<evidence type="ECO:0000256" key="1">
    <source>
        <dbReference type="ARBA" id="ARBA00022722"/>
    </source>
</evidence>
<evidence type="ECO:0000256" key="5">
    <source>
        <dbReference type="ARBA" id="ARBA00023204"/>
    </source>
</evidence>
<keyword evidence="5" id="KW-0234">DNA repair</keyword>
<evidence type="ECO:0000313" key="7">
    <source>
        <dbReference type="EMBL" id="GAA2006152.1"/>
    </source>
</evidence>
<dbReference type="CDD" id="cd00221">
    <property type="entry name" value="Vsr"/>
    <property type="match status" value="1"/>
</dbReference>
<dbReference type="NCBIfam" id="TIGR00632">
    <property type="entry name" value="vsr"/>
    <property type="match status" value="1"/>
</dbReference>